<keyword evidence="1" id="KW-0472">Membrane</keyword>
<dbReference type="Gene3D" id="3.10.100.10">
    <property type="entry name" value="Mannose-Binding Protein A, subunit A"/>
    <property type="match status" value="1"/>
</dbReference>
<feature type="signal peptide" evidence="2">
    <location>
        <begin position="1"/>
        <end position="19"/>
    </location>
</feature>
<organism evidence="3 4">
    <name type="scientific">Sinanodonta woodiana</name>
    <name type="common">Chinese pond mussel</name>
    <name type="synonym">Anodonta woodiana</name>
    <dbReference type="NCBI Taxonomy" id="1069815"/>
    <lineage>
        <taxon>Eukaryota</taxon>
        <taxon>Metazoa</taxon>
        <taxon>Spiralia</taxon>
        <taxon>Lophotrochozoa</taxon>
        <taxon>Mollusca</taxon>
        <taxon>Bivalvia</taxon>
        <taxon>Autobranchia</taxon>
        <taxon>Heteroconchia</taxon>
        <taxon>Palaeoheterodonta</taxon>
        <taxon>Unionida</taxon>
        <taxon>Unionoidea</taxon>
        <taxon>Unionidae</taxon>
        <taxon>Unioninae</taxon>
        <taxon>Sinanodonta</taxon>
    </lineage>
</organism>
<sequence length="184" mass="19894">MNFVQIGFATLTLLALADGFLLTSGGGFGGISGIFGVLFLLIFVAALGKRTNTCPANYTHTPNDPTSCIRFISSPTKTFNDAYTACGNDGGQRLKLSTASFPIIQQLARNNSGACDYWVQTAEDADGFWFDQNIDPTPTTPGLFFLNPTNGINLECGLMGNDINFFVRAANCSELHCYICQKYI</sequence>
<dbReference type="InterPro" id="IPR016186">
    <property type="entry name" value="C-type_lectin-like/link_sf"/>
</dbReference>
<keyword evidence="2" id="KW-0732">Signal</keyword>
<reference evidence="3 4" key="1">
    <citation type="submission" date="2024-11" db="EMBL/GenBank/DDBJ databases">
        <title>Chromosome-level genome assembly of the freshwater bivalve Anodonta woodiana.</title>
        <authorList>
            <person name="Chen X."/>
        </authorList>
    </citation>
    <scope>NUCLEOTIDE SEQUENCE [LARGE SCALE GENOMIC DNA]</scope>
    <source>
        <strain evidence="3">MN2024</strain>
        <tissue evidence="3">Gills</tissue>
    </source>
</reference>
<name>A0ABD3XZR6_SINWO</name>
<dbReference type="InterPro" id="IPR016187">
    <property type="entry name" value="CTDL_fold"/>
</dbReference>
<dbReference type="SUPFAM" id="SSF56436">
    <property type="entry name" value="C-type lectin-like"/>
    <property type="match status" value="1"/>
</dbReference>
<feature type="chain" id="PRO_5044841694" description="C-type lectin domain-containing protein" evidence="2">
    <location>
        <begin position="20"/>
        <end position="184"/>
    </location>
</feature>
<dbReference type="CDD" id="cd00037">
    <property type="entry name" value="CLECT"/>
    <property type="match status" value="1"/>
</dbReference>
<evidence type="ECO:0000256" key="2">
    <source>
        <dbReference type="SAM" id="SignalP"/>
    </source>
</evidence>
<evidence type="ECO:0008006" key="5">
    <source>
        <dbReference type="Google" id="ProtNLM"/>
    </source>
</evidence>
<evidence type="ECO:0000256" key="1">
    <source>
        <dbReference type="SAM" id="Phobius"/>
    </source>
</evidence>
<dbReference type="AlphaFoldDB" id="A0ABD3XZR6"/>
<keyword evidence="1" id="KW-0812">Transmembrane</keyword>
<proteinExistence type="predicted"/>
<gene>
    <name evidence="3" type="ORF">ACJMK2_003954</name>
</gene>
<keyword evidence="4" id="KW-1185">Reference proteome</keyword>
<feature type="transmembrane region" description="Helical" evidence="1">
    <location>
        <begin position="27"/>
        <end position="47"/>
    </location>
</feature>
<evidence type="ECO:0000313" key="4">
    <source>
        <dbReference type="Proteomes" id="UP001634394"/>
    </source>
</evidence>
<evidence type="ECO:0000313" key="3">
    <source>
        <dbReference type="EMBL" id="KAL3891704.1"/>
    </source>
</evidence>
<comment type="caution">
    <text evidence="3">The sequence shown here is derived from an EMBL/GenBank/DDBJ whole genome shotgun (WGS) entry which is preliminary data.</text>
</comment>
<protein>
    <recommendedName>
        <fullName evidence="5">C-type lectin domain-containing protein</fullName>
    </recommendedName>
</protein>
<dbReference type="Proteomes" id="UP001634394">
    <property type="component" value="Unassembled WGS sequence"/>
</dbReference>
<accession>A0ABD3XZR6</accession>
<keyword evidence="1" id="KW-1133">Transmembrane helix</keyword>
<dbReference type="EMBL" id="JBJQND010000001">
    <property type="protein sequence ID" value="KAL3891704.1"/>
    <property type="molecule type" value="Genomic_DNA"/>
</dbReference>